<reference evidence="3" key="1">
    <citation type="journal article" date="2014" name="Proc. Natl. Acad. Sci. U.S.A.">
        <title>Extensive sampling of basidiomycete genomes demonstrates inadequacy of the white-rot/brown-rot paradigm for wood decay fungi.</title>
        <authorList>
            <person name="Riley R."/>
            <person name="Salamov A.A."/>
            <person name="Brown D.W."/>
            <person name="Nagy L.G."/>
            <person name="Floudas D."/>
            <person name="Held B.W."/>
            <person name="Levasseur A."/>
            <person name="Lombard V."/>
            <person name="Morin E."/>
            <person name="Otillar R."/>
            <person name="Lindquist E.A."/>
            <person name="Sun H."/>
            <person name="LaButti K.M."/>
            <person name="Schmutz J."/>
            <person name="Jabbour D."/>
            <person name="Luo H."/>
            <person name="Baker S.E."/>
            <person name="Pisabarro A.G."/>
            <person name="Walton J.D."/>
            <person name="Blanchette R.A."/>
            <person name="Henrissat B."/>
            <person name="Martin F."/>
            <person name="Cullen D."/>
            <person name="Hibbett D.S."/>
            <person name="Grigoriev I.V."/>
        </authorList>
    </citation>
    <scope>NUCLEOTIDE SEQUENCE [LARGE SCALE GENOMIC DNA]</scope>
    <source>
        <strain evidence="3">FD-172 SS1</strain>
    </source>
</reference>
<name>A0A067MST5_BOTB1</name>
<protein>
    <submittedName>
        <fullName evidence="2">Uncharacterized protein</fullName>
    </submittedName>
</protein>
<organism evidence="2 3">
    <name type="scientific">Botryobasidium botryosum (strain FD-172 SS1)</name>
    <dbReference type="NCBI Taxonomy" id="930990"/>
    <lineage>
        <taxon>Eukaryota</taxon>
        <taxon>Fungi</taxon>
        <taxon>Dikarya</taxon>
        <taxon>Basidiomycota</taxon>
        <taxon>Agaricomycotina</taxon>
        <taxon>Agaricomycetes</taxon>
        <taxon>Cantharellales</taxon>
        <taxon>Botryobasidiaceae</taxon>
        <taxon>Botryobasidium</taxon>
    </lineage>
</organism>
<accession>A0A067MST5</accession>
<proteinExistence type="predicted"/>
<dbReference type="AlphaFoldDB" id="A0A067MST5"/>
<feature type="region of interest" description="Disordered" evidence="1">
    <location>
        <begin position="1"/>
        <end position="24"/>
    </location>
</feature>
<keyword evidence="3" id="KW-1185">Reference proteome</keyword>
<dbReference type="HOGENOM" id="CLU_2170655_0_0_1"/>
<dbReference type="Proteomes" id="UP000027195">
    <property type="component" value="Unassembled WGS sequence"/>
</dbReference>
<evidence type="ECO:0000256" key="1">
    <source>
        <dbReference type="SAM" id="MobiDB-lite"/>
    </source>
</evidence>
<evidence type="ECO:0000313" key="2">
    <source>
        <dbReference type="EMBL" id="KDQ14651.1"/>
    </source>
</evidence>
<sequence>MESTCLVRPDSLKQDSNTHGNNPNDCKRGLCFGRRVARRSTRTCVARSSCGGRRGGGWSRWRRCRSCRSGRREGCRDESGGGGCRARVGYASQIASRSACSVGRAYRTLS</sequence>
<dbReference type="EMBL" id="KL198036">
    <property type="protein sequence ID" value="KDQ14651.1"/>
    <property type="molecule type" value="Genomic_DNA"/>
</dbReference>
<evidence type="ECO:0000313" key="3">
    <source>
        <dbReference type="Proteomes" id="UP000027195"/>
    </source>
</evidence>
<feature type="compositionally biased region" description="Polar residues" evidence="1">
    <location>
        <begin position="14"/>
        <end position="24"/>
    </location>
</feature>
<dbReference type="InParanoid" id="A0A067MST5"/>
<gene>
    <name evidence="2" type="ORF">BOTBODRAFT_337955</name>
</gene>